<name>V5DT91_9GAMM</name>
<feature type="chain" id="PRO_5004734099" evidence="1">
    <location>
        <begin position="35"/>
        <end position="454"/>
    </location>
</feature>
<accession>V5DT91</accession>
<evidence type="ECO:0000259" key="2">
    <source>
        <dbReference type="PROSITE" id="PS51208"/>
    </source>
</evidence>
<dbReference type="Proteomes" id="UP000017842">
    <property type="component" value="Unassembled WGS sequence"/>
</dbReference>
<dbReference type="EMBL" id="AYLO01000112">
    <property type="protein sequence ID" value="ESS70621.1"/>
    <property type="molecule type" value="Genomic_DNA"/>
</dbReference>
<dbReference type="NCBIfam" id="TIGR01414">
    <property type="entry name" value="autotrans_barl"/>
    <property type="match status" value="1"/>
</dbReference>
<dbReference type="STRING" id="1116472.MGMO_120c00080"/>
<dbReference type="GO" id="GO:0019867">
    <property type="term" value="C:outer membrane"/>
    <property type="evidence" value="ECO:0007669"/>
    <property type="project" value="InterPro"/>
</dbReference>
<dbReference type="InterPro" id="IPR006315">
    <property type="entry name" value="OM_autotransptr_brl_dom"/>
</dbReference>
<feature type="signal peptide" evidence="1">
    <location>
        <begin position="1"/>
        <end position="34"/>
    </location>
</feature>
<dbReference type="InterPro" id="IPR036709">
    <property type="entry name" value="Autotransporte_beta_dom_sf"/>
</dbReference>
<protein>
    <submittedName>
        <fullName evidence="3">Putative outer membrane autotransporter barrel domain-containing protein</fullName>
    </submittedName>
</protein>
<dbReference type="RefSeq" id="WP_023495778.1">
    <property type="nucleotide sequence ID" value="NZ_AYLO01000112.1"/>
</dbReference>
<evidence type="ECO:0000313" key="4">
    <source>
        <dbReference type="Proteomes" id="UP000017842"/>
    </source>
</evidence>
<dbReference type="PROSITE" id="PS51208">
    <property type="entry name" value="AUTOTRANSPORTER"/>
    <property type="match status" value="1"/>
</dbReference>
<feature type="domain" description="Autotransporter" evidence="2">
    <location>
        <begin position="161"/>
        <end position="452"/>
    </location>
</feature>
<proteinExistence type="predicted"/>
<dbReference type="AlphaFoldDB" id="V5DT91"/>
<keyword evidence="1" id="KW-0732">Signal</keyword>
<dbReference type="Pfam" id="PF03797">
    <property type="entry name" value="Autotransporter"/>
    <property type="match status" value="1"/>
</dbReference>
<dbReference type="InterPro" id="IPR005546">
    <property type="entry name" value="Autotransporte_beta"/>
</dbReference>
<evidence type="ECO:0000313" key="3">
    <source>
        <dbReference type="EMBL" id="ESS70621.1"/>
    </source>
</evidence>
<sequence length="454" mass="50175">MQFSNMKNLILNPNGYRRTLFTSWALFLSITANAGQNQFNVDFAIKDACNSGGARGELLVRCTNYISAFPVPPDPETITRRGGERTTILWATTSTQSSATNTQSSEANNNQIATINNRIVGLRNGTQGGELQVTGTVLDKDGKPVTLGNGGKAGTTKIPGILDDRLGIYINGKIGYGDRILTDNELGFQQDTHGATVGMDYRFTDHFLIGTTFSYNYANARFFHEIPGPLGNLKTETYSGAIYASYFSDNGFFVDGIFSGSNANYQTNRRIKYDIASEPDFDTTALSSNQGTEYNLAMTSGFNFRKAGFTITPQIRVDYKDTNVDALNETGGQGYALHTDGYSFKSLQTAAGLQMSYAYSTPWAVIVPMVKAEYIHEFENDSRVFNSYFLQDVRQKRFNIITDRPDRDFIIASAGVSAQFFHGISAFFNYDTIQGHQFLTTHSFSGGIRGELRF</sequence>
<gene>
    <name evidence="3" type="ORF">MGMO_120c00080</name>
</gene>
<dbReference type="Gene3D" id="2.40.128.130">
    <property type="entry name" value="Autotransporter beta-domain"/>
    <property type="match status" value="1"/>
</dbReference>
<keyword evidence="4" id="KW-1185">Reference proteome</keyword>
<comment type="caution">
    <text evidence="3">The sequence shown here is derived from an EMBL/GenBank/DDBJ whole genome shotgun (WGS) entry which is preliminary data.</text>
</comment>
<dbReference type="OrthoDB" id="5699539at2"/>
<dbReference type="eggNOG" id="COG4625">
    <property type="taxonomic scope" value="Bacteria"/>
</dbReference>
<evidence type="ECO:0000256" key="1">
    <source>
        <dbReference type="SAM" id="SignalP"/>
    </source>
</evidence>
<dbReference type="SUPFAM" id="SSF103515">
    <property type="entry name" value="Autotransporter"/>
    <property type="match status" value="1"/>
</dbReference>
<organism evidence="3 4">
    <name type="scientific">Methyloglobulus morosus KoM1</name>
    <dbReference type="NCBI Taxonomy" id="1116472"/>
    <lineage>
        <taxon>Bacteria</taxon>
        <taxon>Pseudomonadati</taxon>
        <taxon>Pseudomonadota</taxon>
        <taxon>Gammaproteobacteria</taxon>
        <taxon>Methylococcales</taxon>
        <taxon>Methylococcaceae</taxon>
        <taxon>Methyloglobulus</taxon>
    </lineage>
</organism>
<dbReference type="SMART" id="SM00869">
    <property type="entry name" value="Autotransporter"/>
    <property type="match status" value="1"/>
</dbReference>
<reference evidence="3 4" key="1">
    <citation type="journal article" date="2013" name="Genome Announc.">
        <title>Draft Genome Sequence of the Methanotrophic Gammaproteobacterium Methyloglobulus morosus DSM 22980 Strain KoM1.</title>
        <authorList>
            <person name="Poehlein A."/>
            <person name="Deutzmann J.S."/>
            <person name="Daniel R."/>
            <person name="Simeonova D.D."/>
        </authorList>
    </citation>
    <scope>NUCLEOTIDE SEQUENCE [LARGE SCALE GENOMIC DNA]</scope>
    <source>
        <strain evidence="3 4">KoM1</strain>
    </source>
</reference>